<name>A0A834T506_9FABA</name>
<accession>A0A834T506</accession>
<protein>
    <submittedName>
        <fullName evidence="2">Reverse transcriptase</fullName>
    </submittedName>
</protein>
<keyword evidence="3" id="KW-1185">Reference proteome</keyword>
<keyword evidence="2" id="KW-0695">RNA-directed DNA polymerase</keyword>
<dbReference type="Proteomes" id="UP000634136">
    <property type="component" value="Unassembled WGS sequence"/>
</dbReference>
<evidence type="ECO:0000259" key="1">
    <source>
        <dbReference type="Pfam" id="PF00078"/>
    </source>
</evidence>
<dbReference type="OrthoDB" id="1002360at2759"/>
<feature type="domain" description="Reverse transcriptase" evidence="1">
    <location>
        <begin position="300"/>
        <end position="468"/>
    </location>
</feature>
<dbReference type="PANTHER" id="PTHR46890">
    <property type="entry name" value="NON-LTR RETROLELEMENT REVERSE TRANSCRIPTASE-LIKE PROTEIN-RELATED"/>
    <property type="match status" value="1"/>
</dbReference>
<evidence type="ECO:0000313" key="3">
    <source>
        <dbReference type="Proteomes" id="UP000634136"/>
    </source>
</evidence>
<reference evidence="2" key="1">
    <citation type="submission" date="2020-09" db="EMBL/GenBank/DDBJ databases">
        <title>Genome-Enabled Discovery of Anthraquinone Biosynthesis in Senna tora.</title>
        <authorList>
            <person name="Kang S.-H."/>
            <person name="Pandey R.P."/>
            <person name="Lee C.-M."/>
            <person name="Sim J.-S."/>
            <person name="Jeong J.-T."/>
            <person name="Choi B.-S."/>
            <person name="Jung M."/>
            <person name="Ginzburg D."/>
            <person name="Zhao K."/>
            <person name="Won S.Y."/>
            <person name="Oh T.-J."/>
            <person name="Yu Y."/>
            <person name="Kim N.-H."/>
            <person name="Lee O.R."/>
            <person name="Lee T.-H."/>
            <person name="Bashyal P."/>
            <person name="Kim T.-S."/>
            <person name="Lee W.-H."/>
            <person name="Kawkins C."/>
            <person name="Kim C.-K."/>
            <person name="Kim J.S."/>
            <person name="Ahn B.O."/>
            <person name="Rhee S.Y."/>
            <person name="Sohng J.K."/>
        </authorList>
    </citation>
    <scope>NUCLEOTIDE SEQUENCE</scope>
    <source>
        <tissue evidence="2">Leaf</tissue>
    </source>
</reference>
<keyword evidence="2" id="KW-0548">Nucleotidyltransferase</keyword>
<proteinExistence type="predicted"/>
<comment type="caution">
    <text evidence="2">The sequence shown here is derived from an EMBL/GenBank/DDBJ whole genome shotgun (WGS) entry which is preliminary data.</text>
</comment>
<dbReference type="InterPro" id="IPR052343">
    <property type="entry name" value="Retrotransposon-Effector_Assoc"/>
</dbReference>
<dbReference type="EMBL" id="JAAIUW010000009">
    <property type="protein sequence ID" value="KAF7815040.1"/>
    <property type="molecule type" value="Genomic_DNA"/>
</dbReference>
<dbReference type="InterPro" id="IPR000477">
    <property type="entry name" value="RT_dom"/>
</dbReference>
<dbReference type="AlphaFoldDB" id="A0A834T506"/>
<gene>
    <name evidence="2" type="ORF">G2W53_029009</name>
</gene>
<sequence length="480" mass="54958">MLSADLITLQRNGLILILPPSVIYSKNYPVGIFKKIETKAVLKRHVLALLKGDIMNRTMLRGVLPVRSRSTYLNAWMKLVENSLNFHIKYHSVSSLTCLMDSLTILSCNARGAQIINSLGFAKSFVVDSMGYASGIWLLWDDDMIKMTIRGHSLQEVHATVTINGTPTLFISFVYASPIRDRRRILWNNLNPIGIVVLIIDHFTSCFTSTPVTNPPYNCLPQRSSPLNFGNFIPTHDEIRNALWSLKPFKAAEVDGFQPGFYQKFWSIVERFVSSDIQQDFCLKEINPALNATMFCLIPKCQWPIKIGNFWPISLCNIHYKIISKILIMHLKPQIPSFISFNQGAFVLNRKLVNYVLIAQELVVKFKRSKGRVGWMLIKIDLEKAYDKINWVFLIDTLSLFEFPQDWVGIIHSCIYSVTHSILINGNASSHIVPSCGILQRDPLSPYLFILRMEVLTLLINKETHFAYQQRDEEKNLEFP</sequence>
<organism evidence="2 3">
    <name type="scientific">Senna tora</name>
    <dbReference type="NCBI Taxonomy" id="362788"/>
    <lineage>
        <taxon>Eukaryota</taxon>
        <taxon>Viridiplantae</taxon>
        <taxon>Streptophyta</taxon>
        <taxon>Embryophyta</taxon>
        <taxon>Tracheophyta</taxon>
        <taxon>Spermatophyta</taxon>
        <taxon>Magnoliopsida</taxon>
        <taxon>eudicotyledons</taxon>
        <taxon>Gunneridae</taxon>
        <taxon>Pentapetalae</taxon>
        <taxon>rosids</taxon>
        <taxon>fabids</taxon>
        <taxon>Fabales</taxon>
        <taxon>Fabaceae</taxon>
        <taxon>Caesalpinioideae</taxon>
        <taxon>Cassia clade</taxon>
        <taxon>Senna</taxon>
    </lineage>
</organism>
<keyword evidence="2" id="KW-0808">Transferase</keyword>
<dbReference type="Pfam" id="PF00078">
    <property type="entry name" value="RVT_1"/>
    <property type="match status" value="1"/>
</dbReference>
<dbReference type="GO" id="GO:0003964">
    <property type="term" value="F:RNA-directed DNA polymerase activity"/>
    <property type="evidence" value="ECO:0007669"/>
    <property type="project" value="UniProtKB-KW"/>
</dbReference>
<evidence type="ECO:0000313" key="2">
    <source>
        <dbReference type="EMBL" id="KAF7815040.1"/>
    </source>
</evidence>